<dbReference type="EMBL" id="CAJNRD030001123">
    <property type="protein sequence ID" value="CAG5102766.1"/>
    <property type="molecule type" value="Genomic_DNA"/>
</dbReference>
<dbReference type="Proteomes" id="UP000786811">
    <property type="component" value="Unassembled WGS sequence"/>
</dbReference>
<organism evidence="2 3">
    <name type="scientific">Cotesia congregata</name>
    <name type="common">Parasitoid wasp</name>
    <name type="synonym">Apanteles congregatus</name>
    <dbReference type="NCBI Taxonomy" id="51543"/>
    <lineage>
        <taxon>Eukaryota</taxon>
        <taxon>Metazoa</taxon>
        <taxon>Ecdysozoa</taxon>
        <taxon>Arthropoda</taxon>
        <taxon>Hexapoda</taxon>
        <taxon>Insecta</taxon>
        <taxon>Pterygota</taxon>
        <taxon>Neoptera</taxon>
        <taxon>Endopterygota</taxon>
        <taxon>Hymenoptera</taxon>
        <taxon>Apocrita</taxon>
        <taxon>Ichneumonoidea</taxon>
        <taxon>Braconidae</taxon>
        <taxon>Microgastrinae</taxon>
        <taxon>Cotesia</taxon>
    </lineage>
</organism>
<accession>A0A8J2HNN7</accession>
<dbReference type="OrthoDB" id="7699847at2759"/>
<comment type="caution">
    <text evidence="2">The sequence shown here is derived from an EMBL/GenBank/DDBJ whole genome shotgun (WGS) entry which is preliminary data.</text>
</comment>
<dbReference type="Pfam" id="PF20700">
    <property type="entry name" value="Mutator"/>
    <property type="match status" value="1"/>
</dbReference>
<feature type="domain" description="Mutator-like transposase" evidence="1">
    <location>
        <begin position="220"/>
        <end position="397"/>
    </location>
</feature>
<evidence type="ECO:0000259" key="1">
    <source>
        <dbReference type="Pfam" id="PF20700"/>
    </source>
</evidence>
<dbReference type="AlphaFoldDB" id="A0A8J2HNN7"/>
<evidence type="ECO:0000313" key="3">
    <source>
        <dbReference type="Proteomes" id="UP000786811"/>
    </source>
</evidence>
<name>A0A8J2HNN7_COTCN</name>
<evidence type="ECO:0000313" key="2">
    <source>
        <dbReference type="EMBL" id="CAG5102766.1"/>
    </source>
</evidence>
<proteinExistence type="predicted"/>
<gene>
    <name evidence="2" type="ORF">HICCMSTLAB_LOCUS11173</name>
</gene>
<keyword evidence="3" id="KW-1185">Reference proteome</keyword>
<dbReference type="InterPro" id="IPR049012">
    <property type="entry name" value="Mutator_transp_dom"/>
</dbReference>
<reference evidence="2" key="1">
    <citation type="submission" date="2021-04" db="EMBL/GenBank/DDBJ databases">
        <authorList>
            <person name="Chebbi M.A.C M."/>
        </authorList>
    </citation>
    <scope>NUCLEOTIDE SEQUENCE</scope>
</reference>
<sequence>MTFNLTRKNLRLSAKRYSRKKKFIKKRIIFAETSSNRLTFPNSRFVINKSKKFAASECANAAIDNSNNKNNQEQQISDCSNTDILEKSKILGLKIVQEHSYSKQIFQLEVTQSSTVENAFPQNNFNELDHVDESTEIETIDEGNYNEKNENTPVSDPQNTKELHSIDKIAVEVTSSKENDSKENYVEPKNEELPELIVEKEVTFTNSEECVDPGERCIIQNVYFINEMRSIFSSDVHKPFNCSADNVELTGQKKYGFRKTFFFKCNMCNKTFKAHTEPKESKFLDVNTCMVAGVKSAGLNYIELKEITAFSGIKCMSDKTYEKISVTLDDNYAKIAQNEINKAGAEERKIAEEFNPKEGDHYTCSLMVDGSWTMRCYGTQGRSKTGAAVGIGQKSQKKHRCYANWDKDKSSSSMESDIITEGFQNSIKDHNLLYTELIGDNDSSTYLKVLQANPYPTVFVKKNQLR</sequence>
<protein>
    <recommendedName>
        <fullName evidence="1">Mutator-like transposase domain-containing protein</fullName>
    </recommendedName>
</protein>